<dbReference type="GO" id="GO:0005730">
    <property type="term" value="C:nucleolus"/>
    <property type="evidence" value="ECO:0007669"/>
    <property type="project" value="TreeGrafter"/>
</dbReference>
<dbReference type="InterPro" id="IPR002466">
    <property type="entry name" value="A_deamin"/>
</dbReference>
<dbReference type="PROSITE" id="PS50137">
    <property type="entry name" value="DS_RBD"/>
    <property type="match status" value="1"/>
</dbReference>
<comment type="caution">
    <text evidence="4">The sequence shown here is derived from an EMBL/GenBank/DDBJ whole genome shotgun (WGS) entry which is preliminary data.</text>
</comment>
<protein>
    <submittedName>
        <fullName evidence="4">Uncharacterized protein</fullName>
    </submittedName>
</protein>
<evidence type="ECO:0000259" key="2">
    <source>
        <dbReference type="PROSITE" id="PS50137"/>
    </source>
</evidence>
<dbReference type="PANTHER" id="PTHR10910">
    <property type="entry name" value="EUKARYOTE SPECIFIC DSRNA BINDING PROTEIN"/>
    <property type="match status" value="1"/>
</dbReference>
<evidence type="ECO:0000313" key="4">
    <source>
        <dbReference type="EMBL" id="KAK7098322.1"/>
    </source>
</evidence>
<dbReference type="GO" id="GO:0003725">
    <property type="term" value="F:double-stranded RNA binding"/>
    <property type="evidence" value="ECO:0007669"/>
    <property type="project" value="TreeGrafter"/>
</dbReference>
<dbReference type="AlphaFoldDB" id="A0AAN9B3U6"/>
<dbReference type="PANTHER" id="PTHR10910:SF107">
    <property type="entry name" value="DOUBLE-STRANDED RNA-SPECIFIC ADENOSINE DEAMINASE"/>
    <property type="match status" value="1"/>
</dbReference>
<dbReference type="Pfam" id="PF00035">
    <property type="entry name" value="dsrm"/>
    <property type="match status" value="1"/>
</dbReference>
<evidence type="ECO:0000313" key="5">
    <source>
        <dbReference type="Proteomes" id="UP001374579"/>
    </source>
</evidence>
<dbReference type="GO" id="GO:0005737">
    <property type="term" value="C:cytoplasm"/>
    <property type="evidence" value="ECO:0007669"/>
    <property type="project" value="TreeGrafter"/>
</dbReference>
<proteinExistence type="predicted"/>
<sequence length="477" mass="53253">MFNKRDPVSVLMEYGQTREVKISFTDVSRSGPHHASRFHTAAIVDGETHVLAMGTSKKNAKKAAAIMALRTMYDRGMIRLGQANDHVNIEMKAMDAQDPMSHSTKIMQAARRMLEVAEETQFINYSKDKVLAAIVLERRGKYTVAGLGTGNRCIQYQNMAADGSRIIHSHAEVIARRAFKRFALRELCSYTGTEKHPLFTRSRHTGLIKLHDDIKVHLYISRPPCGDAAAFPTITNFPNRMRAIRKQGQLRTIIDDGEGAIPTDFPLPANANGKERLRVMTCSDKILRWNGVGIQGALLSNFMDPIYLNSLVIGSHTGDQRGHVPRAISGRLKCGRLHEVLMKPFRICSPEIVYPPCSDNYAITKSKQYCITWSEGDPDAEVIDAVTGAVAMEPTDNSPASRVSKRALLGLFRTACDNLNARNLVTLTYTEAKQSARAYQRTKRSVEDHLLSCGFGQWLKLQESYGTDNFEEHEKLG</sequence>
<dbReference type="EMBL" id="JBAMIC010000012">
    <property type="protein sequence ID" value="KAK7098322.1"/>
    <property type="molecule type" value="Genomic_DNA"/>
</dbReference>
<dbReference type="GO" id="GO:0003726">
    <property type="term" value="F:double-stranded RNA adenosine deaminase activity"/>
    <property type="evidence" value="ECO:0007669"/>
    <property type="project" value="TreeGrafter"/>
</dbReference>
<dbReference type="GO" id="GO:0008251">
    <property type="term" value="F:tRNA-specific adenosine deaminase activity"/>
    <property type="evidence" value="ECO:0007669"/>
    <property type="project" value="TreeGrafter"/>
</dbReference>
<dbReference type="SMART" id="SM00358">
    <property type="entry name" value="DSRM"/>
    <property type="match status" value="1"/>
</dbReference>
<dbReference type="GO" id="GO:0006382">
    <property type="term" value="P:adenosine to inosine editing"/>
    <property type="evidence" value="ECO:0007669"/>
    <property type="project" value="TreeGrafter"/>
</dbReference>
<dbReference type="InterPro" id="IPR014720">
    <property type="entry name" value="dsRBD_dom"/>
</dbReference>
<dbReference type="Proteomes" id="UP001374579">
    <property type="component" value="Unassembled WGS sequence"/>
</dbReference>
<keyword evidence="5" id="KW-1185">Reference proteome</keyword>
<feature type="domain" description="DRBM" evidence="2">
    <location>
        <begin position="6"/>
        <end position="74"/>
    </location>
</feature>
<feature type="domain" description="A to I editase" evidence="3">
    <location>
        <begin position="146"/>
        <end position="460"/>
    </location>
</feature>
<evidence type="ECO:0000259" key="3">
    <source>
        <dbReference type="PROSITE" id="PS50141"/>
    </source>
</evidence>
<dbReference type="PROSITE" id="PS50141">
    <property type="entry name" value="A_DEAMIN_EDITASE"/>
    <property type="match status" value="1"/>
</dbReference>
<dbReference type="GO" id="GO:0006396">
    <property type="term" value="P:RNA processing"/>
    <property type="evidence" value="ECO:0007669"/>
    <property type="project" value="InterPro"/>
</dbReference>
<dbReference type="SUPFAM" id="SSF54768">
    <property type="entry name" value="dsRNA-binding domain-like"/>
    <property type="match status" value="1"/>
</dbReference>
<dbReference type="SMART" id="SM00552">
    <property type="entry name" value="ADEAMc"/>
    <property type="match status" value="1"/>
</dbReference>
<organism evidence="4 5">
    <name type="scientific">Littorina saxatilis</name>
    <dbReference type="NCBI Taxonomy" id="31220"/>
    <lineage>
        <taxon>Eukaryota</taxon>
        <taxon>Metazoa</taxon>
        <taxon>Spiralia</taxon>
        <taxon>Lophotrochozoa</taxon>
        <taxon>Mollusca</taxon>
        <taxon>Gastropoda</taxon>
        <taxon>Caenogastropoda</taxon>
        <taxon>Littorinimorpha</taxon>
        <taxon>Littorinoidea</taxon>
        <taxon>Littorinidae</taxon>
        <taxon>Littorina</taxon>
    </lineage>
</organism>
<reference evidence="4 5" key="1">
    <citation type="submission" date="2024-02" db="EMBL/GenBank/DDBJ databases">
        <title>Chromosome-scale genome assembly of the rough periwinkle Littorina saxatilis.</title>
        <authorList>
            <person name="De Jode A."/>
            <person name="Faria R."/>
            <person name="Formenti G."/>
            <person name="Sims Y."/>
            <person name="Smith T.P."/>
            <person name="Tracey A."/>
            <person name="Wood J.M.D."/>
            <person name="Zagrodzka Z.B."/>
            <person name="Johannesson K."/>
            <person name="Butlin R.K."/>
            <person name="Leder E.H."/>
        </authorList>
    </citation>
    <scope>NUCLEOTIDE SEQUENCE [LARGE SCALE GENOMIC DNA]</scope>
    <source>
        <strain evidence="4">Snail1</strain>
        <tissue evidence="4">Muscle</tissue>
    </source>
</reference>
<keyword evidence="1" id="KW-0694">RNA-binding</keyword>
<dbReference type="Gene3D" id="3.30.160.20">
    <property type="match status" value="1"/>
</dbReference>
<gene>
    <name evidence="4" type="ORF">V1264_002648</name>
</gene>
<dbReference type="Pfam" id="PF02137">
    <property type="entry name" value="A_deamin"/>
    <property type="match status" value="1"/>
</dbReference>
<accession>A0AAN9B3U6</accession>
<evidence type="ECO:0000256" key="1">
    <source>
        <dbReference type="PROSITE-ProRule" id="PRU00266"/>
    </source>
</evidence>
<name>A0AAN9B3U6_9CAEN</name>